<protein>
    <recommendedName>
        <fullName evidence="8">Major facilitator superfamily (MFS) profile domain-containing protein</fullName>
    </recommendedName>
</protein>
<dbReference type="FunFam" id="1.20.1250.20:FF:000082">
    <property type="entry name" value="MFS multidrug transporter, putative"/>
    <property type="match status" value="1"/>
</dbReference>
<dbReference type="AlphaFoldDB" id="A0A0D2JLH7"/>
<evidence type="ECO:0000256" key="3">
    <source>
        <dbReference type="ARBA" id="ARBA00022692"/>
    </source>
</evidence>
<dbReference type="OrthoDB" id="5403280at2759"/>
<dbReference type="PANTHER" id="PTHR23502:SF52">
    <property type="entry name" value="MULTIDRUG TRANSPORTER, PUTATIVE (AFU_ORTHOLOGUE AFUA_2G17730)-RELATED"/>
    <property type="match status" value="1"/>
</dbReference>
<sequence>MGTDTASESPESPVEPHPPDALRWTDEHDPENPFNWPATRRWGVVGLACYVTFIVGWNATTVSGAAIEIGEYFGVSDQSFPNSFWPVTSWTTGAAVAPMIVLPIMEDFGVRPGYLISYFIFSIFVIPQAVATNFATLLVTRFFAGCCAGILQDGTDGIVADLFPDPVRRSLPISCYVFSLLAGVTIGPVIGGAIKEHLYWRWIFYSQLCIYFGSFPMIFLIMKETRGPVILLKRARRNASNQQQGNISELEKQQHHFSPVQFLKENVVRPGYMLVTEPVVFFFTLLTALSYGIVFVSSQSVTQVFMKLYGWPEHTTAYVQAAIVVGEFLGLLICLYQNYLFERAFRPQSRTPKSRLPEVRLYMSIPGSFIGLAGGLFWYGWTSYRSLHWILPTIGLTLTGIGSMVVMQAVMMYLTDAYAKYAASASAAACAGENIFAAFLPLAAQSMYTNLGFQWASSVLAFIALGLSFAPIVLIFYGETIRKWSPFMSQAAYE</sequence>
<feature type="transmembrane region" description="Helical" evidence="7">
    <location>
        <begin position="175"/>
        <end position="194"/>
    </location>
</feature>
<dbReference type="Pfam" id="PF07690">
    <property type="entry name" value="MFS_1"/>
    <property type="match status" value="1"/>
</dbReference>
<feature type="domain" description="Major facilitator superfamily (MFS) profile" evidence="8">
    <location>
        <begin position="44"/>
        <end position="482"/>
    </location>
</feature>
<evidence type="ECO:0000256" key="1">
    <source>
        <dbReference type="ARBA" id="ARBA00004651"/>
    </source>
</evidence>
<dbReference type="GO" id="GO:0022857">
    <property type="term" value="F:transmembrane transporter activity"/>
    <property type="evidence" value="ECO:0007669"/>
    <property type="project" value="InterPro"/>
</dbReference>
<feature type="transmembrane region" description="Helical" evidence="7">
    <location>
        <begin position="112"/>
        <end position="130"/>
    </location>
</feature>
<evidence type="ECO:0000259" key="8">
    <source>
        <dbReference type="PROSITE" id="PS50850"/>
    </source>
</evidence>
<feature type="transmembrane region" description="Helical" evidence="7">
    <location>
        <begin position="455"/>
        <end position="478"/>
    </location>
</feature>
<evidence type="ECO:0000313" key="9">
    <source>
        <dbReference type="EMBL" id="KIX94162.1"/>
    </source>
</evidence>
<dbReference type="RefSeq" id="XP_016628285.1">
    <property type="nucleotide sequence ID" value="XM_016780682.1"/>
</dbReference>
<gene>
    <name evidence="9" type="ORF">Z520_10188</name>
</gene>
<evidence type="ECO:0000313" key="10">
    <source>
        <dbReference type="Proteomes" id="UP000053411"/>
    </source>
</evidence>
<reference evidence="9 10" key="1">
    <citation type="submission" date="2015-01" db="EMBL/GenBank/DDBJ databases">
        <title>The Genome Sequence of Fonsecaea multimorphosa CBS 102226.</title>
        <authorList>
            <consortium name="The Broad Institute Genomics Platform"/>
            <person name="Cuomo C."/>
            <person name="de Hoog S."/>
            <person name="Gorbushina A."/>
            <person name="Stielow B."/>
            <person name="Teixiera M."/>
            <person name="Abouelleil A."/>
            <person name="Chapman S.B."/>
            <person name="Priest M."/>
            <person name="Young S.K."/>
            <person name="Wortman J."/>
            <person name="Nusbaum C."/>
            <person name="Birren B."/>
        </authorList>
    </citation>
    <scope>NUCLEOTIDE SEQUENCE [LARGE SCALE GENOMIC DNA]</scope>
    <source>
        <strain evidence="9 10">CBS 102226</strain>
    </source>
</reference>
<dbReference type="InterPro" id="IPR036259">
    <property type="entry name" value="MFS_trans_sf"/>
</dbReference>
<dbReference type="InterPro" id="IPR020846">
    <property type="entry name" value="MFS_dom"/>
</dbReference>
<evidence type="ECO:0000256" key="4">
    <source>
        <dbReference type="ARBA" id="ARBA00022989"/>
    </source>
</evidence>
<comment type="subcellular location">
    <subcellularLocation>
        <location evidence="1">Cell membrane</location>
        <topology evidence="1">Multi-pass membrane protein</topology>
    </subcellularLocation>
</comment>
<keyword evidence="10" id="KW-1185">Reference proteome</keyword>
<name>A0A0D2JLH7_9EURO</name>
<organism evidence="9 10">
    <name type="scientific">Fonsecaea multimorphosa CBS 102226</name>
    <dbReference type="NCBI Taxonomy" id="1442371"/>
    <lineage>
        <taxon>Eukaryota</taxon>
        <taxon>Fungi</taxon>
        <taxon>Dikarya</taxon>
        <taxon>Ascomycota</taxon>
        <taxon>Pezizomycotina</taxon>
        <taxon>Eurotiomycetes</taxon>
        <taxon>Chaetothyriomycetidae</taxon>
        <taxon>Chaetothyriales</taxon>
        <taxon>Herpotrichiellaceae</taxon>
        <taxon>Fonsecaea</taxon>
    </lineage>
</organism>
<feature type="transmembrane region" description="Helical" evidence="7">
    <location>
        <begin position="87"/>
        <end position="105"/>
    </location>
</feature>
<keyword evidence="3 7" id="KW-0812">Transmembrane</keyword>
<feature type="transmembrane region" description="Helical" evidence="7">
    <location>
        <begin position="200"/>
        <end position="222"/>
    </location>
</feature>
<feature type="transmembrane region" description="Helical" evidence="7">
    <location>
        <begin position="44"/>
        <end position="67"/>
    </location>
</feature>
<feature type="transmembrane region" description="Helical" evidence="7">
    <location>
        <begin position="421"/>
        <end position="443"/>
    </location>
</feature>
<dbReference type="InterPro" id="IPR011701">
    <property type="entry name" value="MFS"/>
</dbReference>
<feature type="transmembrane region" description="Helical" evidence="7">
    <location>
        <begin position="317"/>
        <end position="340"/>
    </location>
</feature>
<comment type="similarity">
    <text evidence="2">Belongs to the major facilitator superfamily.</text>
</comment>
<dbReference type="Gene3D" id="1.20.1250.20">
    <property type="entry name" value="MFS general substrate transporter like domains"/>
    <property type="match status" value="1"/>
</dbReference>
<dbReference type="VEuPathDB" id="FungiDB:Z520_10188"/>
<evidence type="ECO:0000256" key="2">
    <source>
        <dbReference type="ARBA" id="ARBA00008335"/>
    </source>
</evidence>
<feature type="compositionally biased region" description="Basic and acidic residues" evidence="6">
    <location>
        <begin position="17"/>
        <end position="30"/>
    </location>
</feature>
<dbReference type="GO" id="GO:0005886">
    <property type="term" value="C:plasma membrane"/>
    <property type="evidence" value="ECO:0007669"/>
    <property type="project" value="UniProtKB-SubCell"/>
</dbReference>
<dbReference type="GeneID" id="27715934"/>
<dbReference type="EMBL" id="KN848089">
    <property type="protein sequence ID" value="KIX94162.1"/>
    <property type="molecule type" value="Genomic_DNA"/>
</dbReference>
<feature type="transmembrane region" description="Helical" evidence="7">
    <location>
        <begin position="387"/>
        <end position="414"/>
    </location>
</feature>
<dbReference type="Proteomes" id="UP000053411">
    <property type="component" value="Unassembled WGS sequence"/>
</dbReference>
<evidence type="ECO:0000256" key="7">
    <source>
        <dbReference type="SAM" id="Phobius"/>
    </source>
</evidence>
<accession>A0A0D2JLH7</accession>
<dbReference type="PANTHER" id="PTHR23502">
    <property type="entry name" value="MAJOR FACILITATOR SUPERFAMILY"/>
    <property type="match status" value="1"/>
</dbReference>
<dbReference type="PROSITE" id="PS50850">
    <property type="entry name" value="MFS"/>
    <property type="match status" value="1"/>
</dbReference>
<feature type="transmembrane region" description="Helical" evidence="7">
    <location>
        <begin position="279"/>
        <end position="297"/>
    </location>
</feature>
<feature type="transmembrane region" description="Helical" evidence="7">
    <location>
        <begin position="361"/>
        <end position="381"/>
    </location>
</feature>
<feature type="region of interest" description="Disordered" evidence="6">
    <location>
        <begin position="1"/>
        <end position="30"/>
    </location>
</feature>
<keyword evidence="5 7" id="KW-0472">Membrane</keyword>
<proteinExistence type="inferred from homology"/>
<dbReference type="SUPFAM" id="SSF103473">
    <property type="entry name" value="MFS general substrate transporter"/>
    <property type="match status" value="1"/>
</dbReference>
<keyword evidence="4 7" id="KW-1133">Transmembrane helix</keyword>
<evidence type="ECO:0000256" key="5">
    <source>
        <dbReference type="ARBA" id="ARBA00023136"/>
    </source>
</evidence>
<evidence type="ECO:0000256" key="6">
    <source>
        <dbReference type="SAM" id="MobiDB-lite"/>
    </source>
</evidence>